<keyword evidence="9" id="KW-1185">Reference proteome</keyword>
<dbReference type="PANTHER" id="PTHR23523">
    <property type="match status" value="1"/>
</dbReference>
<feature type="transmembrane region" description="Helical" evidence="6">
    <location>
        <begin position="74"/>
        <end position="93"/>
    </location>
</feature>
<dbReference type="CDD" id="cd17339">
    <property type="entry name" value="MFS_NIMT_CynX_like"/>
    <property type="match status" value="1"/>
</dbReference>
<feature type="transmembrane region" description="Helical" evidence="6">
    <location>
        <begin position="363"/>
        <end position="385"/>
    </location>
</feature>
<keyword evidence="2" id="KW-0813">Transport</keyword>
<dbReference type="InterPro" id="IPR020846">
    <property type="entry name" value="MFS_dom"/>
</dbReference>
<evidence type="ECO:0000256" key="5">
    <source>
        <dbReference type="ARBA" id="ARBA00023136"/>
    </source>
</evidence>
<dbReference type="InterPro" id="IPR052524">
    <property type="entry name" value="MFS_Cyanate_Porter"/>
</dbReference>
<feature type="domain" description="Major facilitator superfamily (MFS) profile" evidence="7">
    <location>
        <begin position="11"/>
        <end position="389"/>
    </location>
</feature>
<feature type="transmembrane region" description="Helical" evidence="6">
    <location>
        <begin position="299"/>
        <end position="320"/>
    </location>
</feature>
<evidence type="ECO:0000313" key="8">
    <source>
        <dbReference type="EMBL" id="MBP1933289.1"/>
    </source>
</evidence>
<feature type="transmembrane region" description="Helical" evidence="6">
    <location>
        <begin position="209"/>
        <end position="228"/>
    </location>
</feature>
<keyword evidence="4 6" id="KW-1133">Transmembrane helix</keyword>
<proteinExistence type="predicted"/>
<comment type="subcellular location">
    <subcellularLocation>
        <location evidence="1">Cell membrane</location>
        <topology evidence="1">Multi-pass membrane protein</topology>
    </subcellularLocation>
</comment>
<evidence type="ECO:0000313" key="9">
    <source>
        <dbReference type="Proteomes" id="UP001519343"/>
    </source>
</evidence>
<feature type="transmembrane region" description="Helical" evidence="6">
    <location>
        <begin position="275"/>
        <end position="293"/>
    </location>
</feature>
<dbReference type="EMBL" id="JAGGKT010000010">
    <property type="protein sequence ID" value="MBP1933289.1"/>
    <property type="molecule type" value="Genomic_DNA"/>
</dbReference>
<evidence type="ECO:0000256" key="6">
    <source>
        <dbReference type="SAM" id="Phobius"/>
    </source>
</evidence>
<dbReference type="SUPFAM" id="SSF103473">
    <property type="entry name" value="MFS general substrate transporter"/>
    <property type="match status" value="1"/>
</dbReference>
<dbReference type="PROSITE" id="PS50850">
    <property type="entry name" value="MFS"/>
    <property type="match status" value="1"/>
</dbReference>
<accession>A0ABS4GSN4</accession>
<dbReference type="InterPro" id="IPR036259">
    <property type="entry name" value="MFS_trans_sf"/>
</dbReference>
<protein>
    <submittedName>
        <fullName evidence="8">CP family cyanate transporter-like MFS transporter</fullName>
    </submittedName>
</protein>
<dbReference type="PANTHER" id="PTHR23523:SF2">
    <property type="entry name" value="2-NITROIMIDAZOLE TRANSPORTER"/>
    <property type="match status" value="1"/>
</dbReference>
<sequence length="401" mass="43540">MMTEKKNSLNIILIIGVVLIASNLRAPITSIGPIVGIIAADTGFSNALTGLLTTLSLLSFAAFSFFIPKISFRYGIEYTLMAGLAVLTIGIILRSVNSIFTLFFGTIILGLAIAIGNVLLPSLIKREFPNNIGFMTGLYSVSMSIWAAIASGLSVPLVLSFGLGWRAALMCWAIPSVIAFVFFLPQMSSSNPLSRRTYSPSGYLWRSKLAWQITLFMGLQSLGFYSIISWLPEILYNQGLETNFAGWLLSYMQIVSIPLTFIVPLIAGRLSNQRVIVLIIFLFFLIGYFGLLYGSTFFLTLWITLIGIGQGASISLALLFMGLRTTNTQQSSELSGMAQSIGYLIAAGGPVFFGFLHDLTQSWTTTILILIATTIIQLIVGLGAGGNKKISIEEKAKVETI</sequence>
<reference evidence="8 9" key="1">
    <citation type="submission" date="2021-03" db="EMBL/GenBank/DDBJ databases">
        <title>Genomic Encyclopedia of Type Strains, Phase IV (KMG-IV): sequencing the most valuable type-strain genomes for metagenomic binning, comparative biology and taxonomic classification.</title>
        <authorList>
            <person name="Goeker M."/>
        </authorList>
    </citation>
    <scope>NUCLEOTIDE SEQUENCE [LARGE SCALE GENOMIC DNA]</scope>
    <source>
        <strain evidence="8 9">DSM 24738</strain>
    </source>
</reference>
<evidence type="ECO:0000256" key="4">
    <source>
        <dbReference type="ARBA" id="ARBA00022989"/>
    </source>
</evidence>
<feature type="transmembrane region" description="Helical" evidence="6">
    <location>
        <begin position="99"/>
        <end position="120"/>
    </location>
</feature>
<name>A0ABS4GSN4_9BACL</name>
<keyword evidence="3 6" id="KW-0812">Transmembrane</keyword>
<organism evidence="8 9">
    <name type="scientific">Ammoniphilus resinae</name>
    <dbReference type="NCBI Taxonomy" id="861532"/>
    <lineage>
        <taxon>Bacteria</taxon>
        <taxon>Bacillati</taxon>
        <taxon>Bacillota</taxon>
        <taxon>Bacilli</taxon>
        <taxon>Bacillales</taxon>
        <taxon>Paenibacillaceae</taxon>
        <taxon>Aneurinibacillus group</taxon>
        <taxon>Ammoniphilus</taxon>
    </lineage>
</organism>
<feature type="transmembrane region" description="Helical" evidence="6">
    <location>
        <begin position="132"/>
        <end position="155"/>
    </location>
</feature>
<keyword evidence="5 6" id="KW-0472">Membrane</keyword>
<dbReference type="InterPro" id="IPR011701">
    <property type="entry name" value="MFS"/>
</dbReference>
<dbReference type="Gene3D" id="1.20.1250.20">
    <property type="entry name" value="MFS general substrate transporter like domains"/>
    <property type="match status" value="2"/>
</dbReference>
<comment type="caution">
    <text evidence="8">The sequence shown here is derived from an EMBL/GenBank/DDBJ whole genome shotgun (WGS) entry which is preliminary data.</text>
</comment>
<dbReference type="Proteomes" id="UP001519343">
    <property type="component" value="Unassembled WGS sequence"/>
</dbReference>
<evidence type="ECO:0000259" key="7">
    <source>
        <dbReference type="PROSITE" id="PS50850"/>
    </source>
</evidence>
<feature type="transmembrane region" description="Helical" evidence="6">
    <location>
        <begin position="49"/>
        <end position="67"/>
    </location>
</feature>
<dbReference type="Pfam" id="PF07690">
    <property type="entry name" value="MFS_1"/>
    <property type="match status" value="1"/>
</dbReference>
<feature type="transmembrane region" description="Helical" evidence="6">
    <location>
        <begin position="341"/>
        <end position="357"/>
    </location>
</feature>
<feature type="transmembrane region" description="Helical" evidence="6">
    <location>
        <begin position="248"/>
        <end position="268"/>
    </location>
</feature>
<gene>
    <name evidence="8" type="ORF">J2Z37_003302</name>
</gene>
<feature type="transmembrane region" description="Helical" evidence="6">
    <location>
        <begin position="167"/>
        <end position="188"/>
    </location>
</feature>
<evidence type="ECO:0000256" key="1">
    <source>
        <dbReference type="ARBA" id="ARBA00004651"/>
    </source>
</evidence>
<evidence type="ECO:0000256" key="3">
    <source>
        <dbReference type="ARBA" id="ARBA00022692"/>
    </source>
</evidence>
<evidence type="ECO:0000256" key="2">
    <source>
        <dbReference type="ARBA" id="ARBA00022448"/>
    </source>
</evidence>